<dbReference type="Proteomes" id="UP000282483">
    <property type="component" value="Chromosome"/>
</dbReference>
<sequence length="50" mass="5958">MLALFFIYSICVLLAWFNQRRLSIGLFIFFFLATAFVFLHHLTDQLALQF</sequence>
<protein>
    <submittedName>
        <fullName evidence="2">Uncharacterized protein</fullName>
    </submittedName>
</protein>
<keyword evidence="1" id="KW-1133">Transmembrane helix</keyword>
<evidence type="ECO:0000256" key="1">
    <source>
        <dbReference type="SAM" id="Phobius"/>
    </source>
</evidence>
<dbReference type="Pfam" id="PF19455">
    <property type="entry name" value="DUF5993"/>
    <property type="match status" value="1"/>
</dbReference>
<dbReference type="EMBL" id="AP018005">
    <property type="protein sequence ID" value="BBB15740.1"/>
    <property type="molecule type" value="Genomic_DNA"/>
</dbReference>
<reference evidence="2 3" key="1">
    <citation type="submission" date="2017-03" db="EMBL/GenBank/DDBJ databases">
        <title>The genome sequence of Candidatus Rickettsiella viridis.</title>
        <authorList>
            <person name="Nikoh N."/>
            <person name="Tsuchida T."/>
            <person name="Yamaguchi K."/>
            <person name="Maeda T."/>
            <person name="Shigenobu S."/>
            <person name="Fukatsu T."/>
        </authorList>
    </citation>
    <scope>NUCLEOTIDE SEQUENCE [LARGE SCALE GENOMIC DNA]</scope>
    <source>
        <strain evidence="2 3">Ap-RA04</strain>
    </source>
</reference>
<feature type="transmembrane region" description="Helical" evidence="1">
    <location>
        <begin position="24"/>
        <end position="42"/>
    </location>
</feature>
<evidence type="ECO:0000313" key="2">
    <source>
        <dbReference type="EMBL" id="BBB15740.1"/>
    </source>
</evidence>
<dbReference type="AlphaFoldDB" id="A0A2Z5UXF8"/>
<dbReference type="InterPro" id="IPR046035">
    <property type="entry name" value="DUF5993"/>
</dbReference>
<gene>
    <name evidence="2" type="ORF">RVIR1_12910</name>
</gene>
<keyword evidence="1" id="KW-0812">Transmembrane</keyword>
<evidence type="ECO:0000313" key="3">
    <source>
        <dbReference type="Proteomes" id="UP000282483"/>
    </source>
</evidence>
<keyword evidence="3" id="KW-1185">Reference proteome</keyword>
<organism evidence="2 3">
    <name type="scientific">Candidatus Rickettsiella viridis</name>
    <dbReference type="NCBI Taxonomy" id="676208"/>
    <lineage>
        <taxon>Bacteria</taxon>
        <taxon>Pseudomonadati</taxon>
        <taxon>Pseudomonadota</taxon>
        <taxon>Gammaproteobacteria</taxon>
        <taxon>Legionellales</taxon>
        <taxon>Coxiellaceae</taxon>
        <taxon>Rickettsiella</taxon>
    </lineage>
</organism>
<keyword evidence="1" id="KW-0472">Membrane</keyword>
<accession>A0A2Z5UXF8</accession>
<proteinExistence type="predicted"/>
<dbReference type="KEGG" id="rvi:RVIR1_12910"/>
<name>A0A2Z5UXF8_9COXI</name>
<dbReference type="RefSeq" id="WP_408608707.1">
    <property type="nucleotide sequence ID" value="NZ_AP018005.1"/>
</dbReference>